<dbReference type="Pfam" id="PF16916">
    <property type="entry name" value="ZT_dimer"/>
    <property type="match status" value="3"/>
</dbReference>
<evidence type="ECO:0000256" key="7">
    <source>
        <dbReference type="SAM" id="Phobius"/>
    </source>
</evidence>
<organism evidence="10 11">
    <name type="scientific">Termitidicoccus mucosus</name>
    <dbReference type="NCBI Taxonomy" id="1184151"/>
    <lineage>
        <taxon>Bacteria</taxon>
        <taxon>Pseudomonadati</taxon>
        <taxon>Verrucomicrobiota</taxon>
        <taxon>Opitutia</taxon>
        <taxon>Opitutales</taxon>
        <taxon>Opitutaceae</taxon>
        <taxon>Termitidicoccus</taxon>
    </lineage>
</organism>
<keyword evidence="5 7" id="KW-1133">Transmembrane helix</keyword>
<evidence type="ECO:0000259" key="8">
    <source>
        <dbReference type="Pfam" id="PF01545"/>
    </source>
</evidence>
<sequence length="476" mass="50134">MDATASHSTQTPDTAARKERVARWSVFASAALAAGKLVAGLLSGSLALLSEAAHALVDTFATLVTWVAVRASGKPADAEHHYGHGKFESVAALVETGILVALALGVAAQAVRQFLAGGNPIEGSPLVFGVLGVSIIVDLNRIRVLRKVARETGSHALAADALHFASDLAGSFTVLLGFGAAALGFRYGDTLAAILVAVYIAAAGCRLGKRTLATLLDTAPPGRSEQMRALIAGVPGVAGIRELRLRPGGNEIFGELAIDVARTLPLDRVDAIKARIHEAIRAAFPDTVLTVSTRPRALETETVRDRVMLIAQKRQVPVHHVTVQELDGRLSVSLDLEVDGHMWLGDAHQVASSIEAAIRDEFGPATEVETHIEPLEAAHLPGQDAPSELTGRVAATLAALAAGTDLIGDIHNVRVRRTPAGLVVNYHCRVDGRQTVAAVHDRVDAIEHAIRVEHPEIVRVTGHTDLRKNKPPSAGA</sequence>
<feature type="transmembrane region" description="Helical" evidence="7">
    <location>
        <begin position="48"/>
        <end position="69"/>
    </location>
</feature>
<dbReference type="InterPro" id="IPR036837">
    <property type="entry name" value="Cation_efflux_CTD_sf"/>
</dbReference>
<feature type="transmembrane region" description="Helical" evidence="7">
    <location>
        <begin position="161"/>
        <end position="185"/>
    </location>
</feature>
<keyword evidence="11" id="KW-1185">Reference proteome</keyword>
<evidence type="ECO:0000256" key="2">
    <source>
        <dbReference type="ARBA" id="ARBA00008114"/>
    </source>
</evidence>
<dbReference type="Gene3D" id="1.20.1510.10">
    <property type="entry name" value="Cation efflux protein transmembrane domain"/>
    <property type="match status" value="1"/>
</dbReference>
<dbReference type="Pfam" id="PF01545">
    <property type="entry name" value="Cation_efflux"/>
    <property type="match status" value="1"/>
</dbReference>
<feature type="transmembrane region" description="Helical" evidence="7">
    <location>
        <begin position="21"/>
        <end position="42"/>
    </location>
</feature>
<keyword evidence="4 7" id="KW-0812">Transmembrane</keyword>
<comment type="caution">
    <text evidence="10">The sequence shown here is derived from an EMBL/GenBank/DDBJ whole genome shotgun (WGS) entry which is preliminary data.</text>
</comment>
<proteinExistence type="inferred from homology"/>
<dbReference type="EMBL" id="LRRQ01000189">
    <property type="protein sequence ID" value="OAM87002.1"/>
    <property type="molecule type" value="Genomic_DNA"/>
</dbReference>
<dbReference type="SUPFAM" id="SSF161111">
    <property type="entry name" value="Cation efflux protein transmembrane domain-like"/>
    <property type="match status" value="1"/>
</dbReference>
<feature type="domain" description="Cation efflux protein cytoplasmic" evidence="9">
    <location>
        <begin position="313"/>
        <end position="374"/>
    </location>
</feature>
<dbReference type="GO" id="GO:0016020">
    <property type="term" value="C:membrane"/>
    <property type="evidence" value="ECO:0007669"/>
    <property type="project" value="UniProtKB-SubCell"/>
</dbReference>
<feature type="transmembrane region" description="Helical" evidence="7">
    <location>
        <begin position="90"/>
        <end position="111"/>
    </location>
</feature>
<evidence type="ECO:0000256" key="6">
    <source>
        <dbReference type="ARBA" id="ARBA00023136"/>
    </source>
</evidence>
<dbReference type="OrthoDB" id="9806522at2"/>
<dbReference type="InterPro" id="IPR002524">
    <property type="entry name" value="Cation_efflux"/>
</dbReference>
<feature type="transmembrane region" description="Helical" evidence="7">
    <location>
        <begin position="123"/>
        <end position="140"/>
    </location>
</feature>
<dbReference type="InterPro" id="IPR050291">
    <property type="entry name" value="CDF_Transporter"/>
</dbReference>
<evidence type="ECO:0000256" key="5">
    <source>
        <dbReference type="ARBA" id="ARBA00022989"/>
    </source>
</evidence>
<dbReference type="GO" id="GO:0008324">
    <property type="term" value="F:monoatomic cation transmembrane transporter activity"/>
    <property type="evidence" value="ECO:0007669"/>
    <property type="project" value="InterPro"/>
</dbReference>
<comment type="subcellular location">
    <subcellularLocation>
        <location evidence="1">Membrane</location>
        <topology evidence="1">Multi-pass membrane protein</topology>
    </subcellularLocation>
</comment>
<dbReference type="PANTHER" id="PTHR43840:SF15">
    <property type="entry name" value="MITOCHONDRIAL METAL TRANSPORTER 1-RELATED"/>
    <property type="match status" value="1"/>
</dbReference>
<keyword evidence="3" id="KW-0813">Transport</keyword>
<evidence type="ECO:0000259" key="9">
    <source>
        <dbReference type="Pfam" id="PF16916"/>
    </source>
</evidence>
<evidence type="ECO:0000256" key="3">
    <source>
        <dbReference type="ARBA" id="ARBA00022448"/>
    </source>
</evidence>
<evidence type="ECO:0000313" key="10">
    <source>
        <dbReference type="EMBL" id="OAM87002.1"/>
    </source>
</evidence>
<dbReference type="InterPro" id="IPR027469">
    <property type="entry name" value="Cation_efflux_TMD_sf"/>
</dbReference>
<dbReference type="Gene3D" id="3.30.70.1350">
    <property type="entry name" value="Cation efflux protein, cytoplasmic domain"/>
    <property type="match status" value="3"/>
</dbReference>
<dbReference type="AlphaFoldDB" id="A0A178IAE5"/>
<dbReference type="NCBIfam" id="TIGR01297">
    <property type="entry name" value="CDF"/>
    <property type="match status" value="1"/>
</dbReference>
<keyword evidence="6 7" id="KW-0472">Membrane</keyword>
<dbReference type="InterPro" id="IPR027470">
    <property type="entry name" value="Cation_efflux_CTD"/>
</dbReference>
<dbReference type="Proteomes" id="UP000078486">
    <property type="component" value="Unassembled WGS sequence"/>
</dbReference>
<evidence type="ECO:0000256" key="1">
    <source>
        <dbReference type="ARBA" id="ARBA00004141"/>
    </source>
</evidence>
<feature type="domain" description="Cation efflux protein transmembrane" evidence="8">
    <location>
        <begin position="25"/>
        <end position="216"/>
    </location>
</feature>
<name>A0A178IAE5_9BACT</name>
<reference evidence="10 11" key="1">
    <citation type="submission" date="2016-01" db="EMBL/GenBank/DDBJ databases">
        <title>High potential of lignocellulose degradation of a new Verrucomicrobia species.</title>
        <authorList>
            <person name="Wang Y."/>
            <person name="Shi Y."/>
            <person name="Qiu Z."/>
            <person name="Liu S."/>
            <person name="Yang H."/>
        </authorList>
    </citation>
    <scope>NUCLEOTIDE SEQUENCE [LARGE SCALE GENOMIC DNA]</scope>
    <source>
        <strain evidence="10 11">TSB47</strain>
    </source>
</reference>
<feature type="domain" description="Cation efflux protein cytoplasmic" evidence="9">
    <location>
        <begin position="402"/>
        <end position="465"/>
    </location>
</feature>
<evidence type="ECO:0000256" key="4">
    <source>
        <dbReference type="ARBA" id="ARBA00022692"/>
    </source>
</evidence>
<dbReference type="PANTHER" id="PTHR43840">
    <property type="entry name" value="MITOCHONDRIAL METAL TRANSPORTER 1-RELATED"/>
    <property type="match status" value="1"/>
</dbReference>
<comment type="similarity">
    <text evidence="2">Belongs to the cation diffusion facilitator (CDF) transporter (TC 2.A.4) family.</text>
</comment>
<protein>
    <submittedName>
        <fullName evidence="10">Cation transporter</fullName>
    </submittedName>
</protein>
<evidence type="ECO:0000313" key="11">
    <source>
        <dbReference type="Proteomes" id="UP000078486"/>
    </source>
</evidence>
<dbReference type="STRING" id="1184151.AW736_25210"/>
<dbReference type="RefSeq" id="WP_068773058.1">
    <property type="nucleotide sequence ID" value="NZ_CP109796.1"/>
</dbReference>
<gene>
    <name evidence="10" type="ORF">AW736_25210</name>
</gene>
<feature type="domain" description="Cation efflux protein cytoplasmic" evidence="9">
    <location>
        <begin position="224"/>
        <end position="291"/>
    </location>
</feature>
<dbReference type="SUPFAM" id="SSF160240">
    <property type="entry name" value="Cation efflux protein cytoplasmic domain-like"/>
    <property type="match status" value="3"/>
</dbReference>
<accession>A0A178IAE5</accession>
<dbReference type="InterPro" id="IPR058533">
    <property type="entry name" value="Cation_efflux_TM"/>
</dbReference>